<dbReference type="GO" id="GO:0046952">
    <property type="term" value="P:ketone body catabolic process"/>
    <property type="evidence" value="ECO:0007669"/>
    <property type="project" value="InterPro"/>
</dbReference>
<dbReference type="SMART" id="SM00882">
    <property type="entry name" value="CoA_trans"/>
    <property type="match status" value="2"/>
</dbReference>
<dbReference type="OrthoDB" id="1933379at2759"/>
<comment type="caution">
    <text evidence="5">The sequence shown here is derived from an EMBL/GenBank/DDBJ whole genome shotgun (WGS) entry which is preliminary data.</text>
</comment>
<dbReference type="GO" id="GO:0008260">
    <property type="term" value="F:succinyl-CoA:3-oxo-acid CoA-transferase activity"/>
    <property type="evidence" value="ECO:0007669"/>
    <property type="project" value="UniProtKB-EC"/>
</dbReference>
<dbReference type="SUPFAM" id="SSF100950">
    <property type="entry name" value="NagB/RpiA/CoA transferase-like"/>
    <property type="match status" value="2"/>
</dbReference>
<organism evidence="5 6">
    <name type="scientific">Hericium alpestre</name>
    <dbReference type="NCBI Taxonomy" id="135208"/>
    <lineage>
        <taxon>Eukaryota</taxon>
        <taxon>Fungi</taxon>
        <taxon>Dikarya</taxon>
        <taxon>Basidiomycota</taxon>
        <taxon>Agaricomycotina</taxon>
        <taxon>Agaricomycetes</taxon>
        <taxon>Russulales</taxon>
        <taxon>Hericiaceae</taxon>
        <taxon>Hericium</taxon>
    </lineage>
</organism>
<evidence type="ECO:0000256" key="1">
    <source>
        <dbReference type="ARBA" id="ARBA00007154"/>
    </source>
</evidence>
<evidence type="ECO:0000313" key="6">
    <source>
        <dbReference type="Proteomes" id="UP000298061"/>
    </source>
</evidence>
<proteinExistence type="inferred from homology"/>
<dbReference type="PROSITE" id="PS01274">
    <property type="entry name" value="COA_TRANSF_2"/>
    <property type="match status" value="1"/>
</dbReference>
<dbReference type="Pfam" id="PF01144">
    <property type="entry name" value="CoA_trans"/>
    <property type="match status" value="2"/>
</dbReference>
<dbReference type="AlphaFoldDB" id="A0A4Z0A841"/>
<dbReference type="EMBL" id="SFCI01000042">
    <property type="protein sequence ID" value="TFY83242.1"/>
    <property type="molecule type" value="Genomic_DNA"/>
</dbReference>
<evidence type="ECO:0000256" key="3">
    <source>
        <dbReference type="PIRNR" id="PIRNR000858"/>
    </source>
</evidence>
<dbReference type="PIRSF" id="PIRSF000858">
    <property type="entry name" value="SCOT-t"/>
    <property type="match status" value="1"/>
</dbReference>
<dbReference type="NCBIfam" id="TIGR02428">
    <property type="entry name" value="pcaJ_scoB_fam"/>
    <property type="match status" value="1"/>
</dbReference>
<name>A0A4Z0A841_9AGAM</name>
<dbReference type="InterPro" id="IPR037171">
    <property type="entry name" value="NagB/RpiA_transferase-like"/>
</dbReference>
<comment type="similarity">
    <text evidence="1 3">Belongs to the 3-oxoacid CoA-transferase family.</text>
</comment>
<dbReference type="InterPro" id="IPR012791">
    <property type="entry name" value="3-oxoacid_CoA-transf_B"/>
</dbReference>
<keyword evidence="6" id="KW-1185">Reference proteome</keyword>
<protein>
    <recommendedName>
        <fullName evidence="3">Succinyl-CoA:3-ketoacid-coenzyme A transferase</fullName>
        <ecNumber evidence="3">2.8.3.5</ecNumber>
    </recommendedName>
</protein>
<keyword evidence="3" id="KW-0496">Mitochondrion</keyword>
<dbReference type="STRING" id="135208.A0A4Z0A841"/>
<dbReference type="Proteomes" id="UP000298061">
    <property type="component" value="Unassembled WGS sequence"/>
</dbReference>
<evidence type="ECO:0000256" key="2">
    <source>
        <dbReference type="ARBA" id="ARBA00022679"/>
    </source>
</evidence>
<dbReference type="InterPro" id="IPR004165">
    <property type="entry name" value="CoA_trans_fam_I"/>
</dbReference>
<dbReference type="InterPro" id="IPR014388">
    <property type="entry name" value="3-oxoacid_CoA-transferase"/>
</dbReference>
<comment type="pathway">
    <text evidence="3">Ketone metabolism; succinyl-CoA degradation; acetoacetyl-CoA from succinyl-CoA: step 1/1.</text>
</comment>
<dbReference type="UniPathway" id="UPA00929">
    <property type="reaction ID" value="UER00894"/>
</dbReference>
<dbReference type="PANTHER" id="PTHR13707">
    <property type="entry name" value="KETOACID-COENZYME A TRANSFERASE"/>
    <property type="match status" value="1"/>
</dbReference>
<reference evidence="5 6" key="1">
    <citation type="submission" date="2019-02" db="EMBL/GenBank/DDBJ databases">
        <title>Genome sequencing of the rare red list fungi Hericium alpestre (H. flagellum).</title>
        <authorList>
            <person name="Buettner E."/>
            <person name="Kellner H."/>
        </authorList>
    </citation>
    <scope>NUCLEOTIDE SEQUENCE [LARGE SCALE GENOMIC DNA]</scope>
    <source>
        <strain evidence="5 6">DSM 108284</strain>
    </source>
</reference>
<dbReference type="InterPro" id="IPR004164">
    <property type="entry name" value="CoA_transf_AS"/>
</dbReference>
<accession>A0A4Z0A841</accession>
<sequence>MMLSRNVNFIASAAARSRGARVSYTLRLRVRYYGTPADLPVPKTKKVWDSVDEAVKDVKTGDVLLSGGFGLCGTPGKISLELIPQGTLVERMRAHAAGIPAFYTPTGTDTAVEEGSIPMRYNEGGVANGVKQQGNKKQTQVFNGRKYVLEPAIAGDVAFVRAWKVDEVGNTVFRYTANNFNTVMAKNAKLTIVEAENIVPIGSIQADQVHLPGIYVDRIVQATAEKQIEIMTVAEDASSKMHPAKAASQDLRHRIARRAAKELKDGFHVNLGIGMPTLVLEHLPQGVKVWLQSENGILGMGPYPARDKVDADIINAGKETVTLLPGASVFASRNYADSSESFAMIRGGHIDVAILGAMQVSVAGDIANFMIPGKLVKGIGGAMDLVSNPDNTRVIAVLEHCAKDGSPKILQECTLPLTGARTVSHIITELAAFDVDRQNGGLTLTDLAEGVTLEEVRAKTGCEFAVRG</sequence>
<evidence type="ECO:0000313" key="5">
    <source>
        <dbReference type="EMBL" id="TFY83242.1"/>
    </source>
</evidence>
<comment type="function">
    <text evidence="3">Key enzyme for ketone body catabolism. Transfers the CoA moiety from succinate to acetoacetate. Formation of the enzyme-CoA intermediate proceeds via an unstable anhydride species formed between the carboxylate groups of the enzyme and substrate.</text>
</comment>
<gene>
    <name evidence="5" type="ORF">EWM64_g772</name>
</gene>
<dbReference type="PANTHER" id="PTHR13707:SF60">
    <property type="entry name" value="ACETATE COA-TRANSFERASE SUBUNIT ALPHA"/>
    <property type="match status" value="1"/>
</dbReference>
<comment type="catalytic activity">
    <reaction evidence="3">
        <text>a 3-oxo acid + succinyl-CoA = a 3-oxoacyl-CoA + succinate</text>
        <dbReference type="Rhea" id="RHEA:24564"/>
        <dbReference type="ChEBI" id="CHEBI:30031"/>
        <dbReference type="ChEBI" id="CHEBI:35973"/>
        <dbReference type="ChEBI" id="CHEBI:57292"/>
        <dbReference type="ChEBI" id="CHEBI:90726"/>
        <dbReference type="EC" id="2.8.3.5"/>
    </reaction>
</comment>
<keyword evidence="2 3" id="KW-0808">Transferase</keyword>
<feature type="active site" description="5-glutamyl coenzyme A thioester intermediate" evidence="4">
    <location>
        <position position="294"/>
    </location>
</feature>
<dbReference type="Gene3D" id="3.40.1080.10">
    <property type="entry name" value="Glutaconate Coenzyme A-transferase"/>
    <property type="match status" value="3"/>
</dbReference>
<evidence type="ECO:0000256" key="4">
    <source>
        <dbReference type="PIRSR" id="PIRSR000858-1"/>
    </source>
</evidence>
<dbReference type="EC" id="2.8.3.5" evidence="3"/>